<dbReference type="EC" id="3.1.4.4" evidence="3"/>
<dbReference type="SMART" id="SM00155">
    <property type="entry name" value="PLDc"/>
    <property type="match status" value="2"/>
</dbReference>
<feature type="domain" description="PLD phosphodiesterase" evidence="8">
    <location>
        <begin position="300"/>
        <end position="327"/>
    </location>
</feature>
<evidence type="ECO:0000256" key="7">
    <source>
        <dbReference type="SAM" id="SignalP"/>
    </source>
</evidence>
<dbReference type="Pfam" id="PF13091">
    <property type="entry name" value="PLDc_2"/>
    <property type="match status" value="2"/>
</dbReference>
<evidence type="ECO:0000256" key="5">
    <source>
        <dbReference type="ARBA" id="ARBA00022963"/>
    </source>
</evidence>
<dbReference type="PROSITE" id="PS50035">
    <property type="entry name" value="PLD"/>
    <property type="match status" value="2"/>
</dbReference>
<dbReference type="EMBL" id="BSRI01000002">
    <property type="protein sequence ID" value="GLV56990.1"/>
    <property type="molecule type" value="Genomic_DNA"/>
</dbReference>
<dbReference type="Gene3D" id="3.30.870.10">
    <property type="entry name" value="Endonuclease Chain A"/>
    <property type="match status" value="2"/>
</dbReference>
<dbReference type="InterPro" id="IPR025202">
    <property type="entry name" value="PLD-like_dom"/>
</dbReference>
<dbReference type="InterPro" id="IPR001736">
    <property type="entry name" value="PLipase_D/transphosphatidylase"/>
</dbReference>
<comment type="caution">
    <text evidence="9">The sequence shown here is derived from an EMBL/GenBank/DDBJ whole genome shotgun (WGS) entry which is preliminary data.</text>
</comment>
<accession>A0ABQ6FTJ6</accession>
<evidence type="ECO:0000256" key="2">
    <source>
        <dbReference type="ARBA" id="ARBA00008664"/>
    </source>
</evidence>
<dbReference type="Proteomes" id="UP001344906">
    <property type="component" value="Unassembled WGS sequence"/>
</dbReference>
<comment type="catalytic activity">
    <reaction evidence="1">
        <text>a 1,2-diacyl-sn-glycero-3-phosphocholine + H2O = a 1,2-diacyl-sn-glycero-3-phosphate + choline + H(+)</text>
        <dbReference type="Rhea" id="RHEA:14445"/>
        <dbReference type="ChEBI" id="CHEBI:15354"/>
        <dbReference type="ChEBI" id="CHEBI:15377"/>
        <dbReference type="ChEBI" id="CHEBI:15378"/>
        <dbReference type="ChEBI" id="CHEBI:57643"/>
        <dbReference type="ChEBI" id="CHEBI:58608"/>
        <dbReference type="EC" id="3.1.4.4"/>
    </reaction>
</comment>
<keyword evidence="4" id="KW-0378">Hydrolase</keyword>
<keyword evidence="7" id="KW-0732">Signal</keyword>
<evidence type="ECO:0000256" key="1">
    <source>
        <dbReference type="ARBA" id="ARBA00000798"/>
    </source>
</evidence>
<keyword evidence="6" id="KW-0443">Lipid metabolism</keyword>
<dbReference type="InterPro" id="IPR051406">
    <property type="entry name" value="PLD_domain"/>
</dbReference>
<feature type="chain" id="PRO_5046221247" description="phospholipase D" evidence="7">
    <location>
        <begin position="35"/>
        <end position="361"/>
    </location>
</feature>
<evidence type="ECO:0000256" key="6">
    <source>
        <dbReference type="ARBA" id="ARBA00023098"/>
    </source>
</evidence>
<feature type="domain" description="PLD phosphodiesterase" evidence="8">
    <location>
        <begin position="149"/>
        <end position="176"/>
    </location>
</feature>
<name>A0ABQ6FTJ6_9CHLR</name>
<sequence>MDHSSPHRNIRAWSWLCACLLLCLMLPGCSNSSAITISNPSSATPAPSAATDMSMSSSGSAGLKLYIEPDAGEKVITNAISGAKKSVWLEIYLLTDKKVINALEDAAHRHVDVRVMLEVHPYGNGSVSPQQTLEKLRAAGIKTQATSPDFALTHEKGMVIDGQTAYIMTSNFTNAALGNSKYTLNREYGIIDSNAQDVKSVQNIFTADWNRQPFKLNNSRLVVSPLNSHSTFLSLIGSAQKSISIEAEEMQDSKVEQALTTAARRGVKIQVVLPDSSSNDSNQEGITTIKKGGAQVKQDKRLYMHAKIIIVDQHKAFVGSENISTASLDKNRELGIVVSDASVINALSQTFQSDWQASQTA</sequence>
<feature type="signal peptide" evidence="7">
    <location>
        <begin position="1"/>
        <end position="34"/>
    </location>
</feature>
<protein>
    <recommendedName>
        <fullName evidence="3">phospholipase D</fullName>
        <ecNumber evidence="3">3.1.4.4</ecNumber>
    </recommendedName>
</protein>
<comment type="similarity">
    <text evidence="2">Belongs to the phospholipase D family.</text>
</comment>
<dbReference type="SUPFAM" id="SSF56024">
    <property type="entry name" value="Phospholipase D/nuclease"/>
    <property type="match status" value="2"/>
</dbReference>
<dbReference type="CDD" id="cd09128">
    <property type="entry name" value="PLDc_unchar1_2"/>
    <property type="match status" value="1"/>
</dbReference>
<keyword evidence="5" id="KW-0442">Lipid degradation</keyword>
<keyword evidence="10" id="KW-1185">Reference proteome</keyword>
<evidence type="ECO:0000313" key="9">
    <source>
        <dbReference type="EMBL" id="GLV56990.1"/>
    </source>
</evidence>
<gene>
    <name evidence="9" type="ORF">KDH_38290</name>
</gene>
<proteinExistence type="inferred from homology"/>
<evidence type="ECO:0000259" key="8">
    <source>
        <dbReference type="PROSITE" id="PS50035"/>
    </source>
</evidence>
<evidence type="ECO:0000256" key="4">
    <source>
        <dbReference type="ARBA" id="ARBA00022801"/>
    </source>
</evidence>
<dbReference type="PANTHER" id="PTHR43856:SF1">
    <property type="entry name" value="MITOCHONDRIAL CARDIOLIPIN HYDROLASE"/>
    <property type="match status" value="1"/>
</dbReference>
<organism evidence="9 10">
    <name type="scientific">Dictyobacter halimunensis</name>
    <dbReference type="NCBI Taxonomy" id="3026934"/>
    <lineage>
        <taxon>Bacteria</taxon>
        <taxon>Bacillati</taxon>
        <taxon>Chloroflexota</taxon>
        <taxon>Ktedonobacteria</taxon>
        <taxon>Ktedonobacterales</taxon>
        <taxon>Dictyobacteraceae</taxon>
        <taxon>Dictyobacter</taxon>
    </lineage>
</organism>
<evidence type="ECO:0000313" key="10">
    <source>
        <dbReference type="Proteomes" id="UP001344906"/>
    </source>
</evidence>
<evidence type="ECO:0000256" key="3">
    <source>
        <dbReference type="ARBA" id="ARBA00012027"/>
    </source>
</evidence>
<dbReference type="PANTHER" id="PTHR43856">
    <property type="entry name" value="CARDIOLIPIN HYDROLASE"/>
    <property type="match status" value="1"/>
</dbReference>
<reference evidence="9 10" key="1">
    <citation type="submission" date="2023-02" db="EMBL/GenBank/DDBJ databases">
        <title>Dictyobacter halimunensis sp. nov., a new member of the class Ktedonobacteria from forest soil in a geothermal area.</title>
        <authorList>
            <person name="Rachmania M.K."/>
            <person name="Ningsih F."/>
            <person name="Sakai Y."/>
            <person name="Yabe S."/>
            <person name="Yokota A."/>
            <person name="Sjamsuridzal W."/>
        </authorList>
    </citation>
    <scope>NUCLEOTIDE SEQUENCE [LARGE SCALE GENOMIC DNA]</scope>
    <source>
        <strain evidence="9 10">S3.2.2.5</strain>
    </source>
</reference>